<dbReference type="Proteomes" id="UP001154329">
    <property type="component" value="Chromosome 3"/>
</dbReference>
<name>A0A9P0NN90_APHGO</name>
<keyword evidence="3" id="KW-0812">Transmembrane</keyword>
<keyword evidence="5" id="KW-1185">Reference proteome</keyword>
<feature type="region of interest" description="Disordered" evidence="2">
    <location>
        <begin position="130"/>
        <end position="171"/>
    </location>
</feature>
<gene>
    <name evidence="4" type="ORF">APHIGO_LOCUS8114</name>
</gene>
<feature type="compositionally biased region" description="Basic and acidic residues" evidence="2">
    <location>
        <begin position="222"/>
        <end position="237"/>
    </location>
</feature>
<dbReference type="EMBL" id="OU899036">
    <property type="protein sequence ID" value="CAH1731398.1"/>
    <property type="molecule type" value="Genomic_DNA"/>
</dbReference>
<accession>A0A9P0NN90</accession>
<evidence type="ECO:0000256" key="1">
    <source>
        <dbReference type="SAM" id="Coils"/>
    </source>
</evidence>
<dbReference type="AlphaFoldDB" id="A0A9P0NN90"/>
<feature type="coiled-coil region" evidence="1">
    <location>
        <begin position="302"/>
        <end position="371"/>
    </location>
</feature>
<organism evidence="4 5">
    <name type="scientific">Aphis gossypii</name>
    <name type="common">Cotton aphid</name>
    <dbReference type="NCBI Taxonomy" id="80765"/>
    <lineage>
        <taxon>Eukaryota</taxon>
        <taxon>Metazoa</taxon>
        <taxon>Ecdysozoa</taxon>
        <taxon>Arthropoda</taxon>
        <taxon>Hexapoda</taxon>
        <taxon>Insecta</taxon>
        <taxon>Pterygota</taxon>
        <taxon>Neoptera</taxon>
        <taxon>Paraneoptera</taxon>
        <taxon>Hemiptera</taxon>
        <taxon>Sternorrhyncha</taxon>
        <taxon>Aphidomorpha</taxon>
        <taxon>Aphidoidea</taxon>
        <taxon>Aphididae</taxon>
        <taxon>Aphidini</taxon>
        <taxon>Aphis</taxon>
        <taxon>Aphis</taxon>
    </lineage>
</organism>
<reference evidence="4" key="2">
    <citation type="submission" date="2022-10" db="EMBL/GenBank/DDBJ databases">
        <authorList>
            <consortium name="ENA_rothamsted_submissions"/>
            <consortium name="culmorum"/>
            <person name="King R."/>
        </authorList>
    </citation>
    <scope>NUCLEOTIDE SEQUENCE</scope>
</reference>
<keyword evidence="3" id="KW-0472">Membrane</keyword>
<evidence type="ECO:0000313" key="5">
    <source>
        <dbReference type="Proteomes" id="UP001154329"/>
    </source>
</evidence>
<sequence>MGAFNEIITATIEIMTLPVLILLFAVLLYIYGSFCLLTWCLTPNQRLNPTGYRRGKIPDIKTSRSKSKKSTSVAVQLKDINIKDTGTSQLQIFNSCGSKSSTTFYNIESDSKQKMEYQREEENFITVLSKRERRSLQHKKNQQQKKDEEQQLKNQQEQKQQRHHKLLPDKNEFPTIKNIVITPIEPIFAENNAWAKALQWKDDDKAKILQAEQKTIESVCVDKQKHSVKKQEQEKQQKLKKQQQKKPEERQELEKKQQNNQENLLQNNQKKQEKPSKPEKKNSKQENEPEKQCDDTMNEKRCKKHDTVIKELRQENEKIRLQYESSKNYWTDIEFKTVLEGVRAEIEIKRLDAIKSLIEKHQTALAELNSEHEAEIKGLHLHYQTRLNDLKLDHGLAVRAIHTNHTIVVNDLKNMNYGQNQRHETAMQSLRDVNERMGKEHRNEIRKYENTIKEQEIRIKTLIEEKELLCAQEKLVRELSEKNIDQHHITIESQITNDHDDKDVDIRTATTADDDTVDTIDMLKSQNSTLNNTAVQYNQIFDDTEQKLIQLHGYTSSNDSDCSSHTEDLLQQLNDVEVDALQSNACSPQKSHD</sequence>
<dbReference type="OrthoDB" id="6616611at2759"/>
<evidence type="ECO:0000256" key="3">
    <source>
        <dbReference type="SAM" id="Phobius"/>
    </source>
</evidence>
<keyword evidence="1" id="KW-0175">Coiled coil</keyword>
<feature type="coiled-coil region" evidence="1">
    <location>
        <begin position="438"/>
        <end position="472"/>
    </location>
</feature>
<feature type="compositionally biased region" description="Basic and acidic residues" evidence="2">
    <location>
        <begin position="270"/>
        <end position="299"/>
    </location>
</feature>
<evidence type="ECO:0000313" key="4">
    <source>
        <dbReference type="EMBL" id="CAH1731398.1"/>
    </source>
</evidence>
<feature type="compositionally biased region" description="Basic and acidic residues" evidence="2">
    <location>
        <begin position="245"/>
        <end position="257"/>
    </location>
</feature>
<feature type="region of interest" description="Disordered" evidence="2">
    <location>
        <begin position="222"/>
        <end position="299"/>
    </location>
</feature>
<proteinExistence type="predicted"/>
<protein>
    <submittedName>
        <fullName evidence="4">Uncharacterized protein</fullName>
    </submittedName>
</protein>
<feature type="transmembrane region" description="Helical" evidence="3">
    <location>
        <begin position="12"/>
        <end position="39"/>
    </location>
</feature>
<keyword evidence="3" id="KW-1133">Transmembrane helix</keyword>
<reference evidence="4" key="1">
    <citation type="submission" date="2022-02" db="EMBL/GenBank/DDBJ databases">
        <authorList>
            <person name="King R."/>
        </authorList>
    </citation>
    <scope>NUCLEOTIDE SEQUENCE</scope>
</reference>
<evidence type="ECO:0000256" key="2">
    <source>
        <dbReference type="SAM" id="MobiDB-lite"/>
    </source>
</evidence>
<feature type="compositionally biased region" description="Low complexity" evidence="2">
    <location>
        <begin position="258"/>
        <end position="269"/>
    </location>
</feature>
<feature type="compositionally biased region" description="Basic residues" evidence="2">
    <location>
        <begin position="131"/>
        <end position="143"/>
    </location>
</feature>